<organism evidence="1 2">
    <name type="scientific">Methylocella tundrae</name>
    <dbReference type="NCBI Taxonomy" id="227605"/>
    <lineage>
        <taxon>Bacteria</taxon>
        <taxon>Pseudomonadati</taxon>
        <taxon>Pseudomonadota</taxon>
        <taxon>Alphaproteobacteria</taxon>
        <taxon>Hyphomicrobiales</taxon>
        <taxon>Beijerinckiaceae</taxon>
        <taxon>Methylocella</taxon>
    </lineage>
</organism>
<accession>A0A8B6MA63</accession>
<sequence length="171" mass="19552">MRYAECGLQRADETLDVLDELKSRLLAHLVARRRQVFGFQMFPQFALAICYVDPDPILKLRARRKLMIVAMLSERRAPRKKNDRLRIFLCNDERADASVGDYYAGFSDFLLKFGGRNGSAKRKVDGDVAAVADLAKDLFIKLNRNSIDGSNKTIERKLHPHGKKYHSTLPK</sequence>
<dbReference type="Proteomes" id="UP000485880">
    <property type="component" value="Unassembled WGS sequence"/>
</dbReference>
<evidence type="ECO:0000313" key="2">
    <source>
        <dbReference type="Proteomes" id="UP000485880"/>
    </source>
</evidence>
<gene>
    <name evidence="1" type="ORF">MPC4_390004</name>
</gene>
<dbReference type="AlphaFoldDB" id="A0A8B6MA63"/>
<evidence type="ECO:0000313" key="1">
    <source>
        <dbReference type="EMBL" id="VTZ51395.1"/>
    </source>
</evidence>
<keyword evidence="2" id="KW-1185">Reference proteome</keyword>
<protein>
    <submittedName>
        <fullName evidence="1">Uncharacterized protein</fullName>
    </submittedName>
</protein>
<comment type="caution">
    <text evidence="1">The sequence shown here is derived from an EMBL/GenBank/DDBJ whole genome shotgun (WGS) entry which is preliminary data.</text>
</comment>
<reference evidence="1 2" key="1">
    <citation type="submission" date="2019-05" db="EMBL/GenBank/DDBJ databases">
        <authorList>
            <person name="Farhan Ul Haque M."/>
        </authorList>
    </citation>
    <scope>NUCLEOTIDE SEQUENCE [LARGE SCALE GENOMIC DNA]</scope>
    <source>
        <strain evidence="1">2</strain>
    </source>
</reference>
<name>A0A8B6MA63_METTU</name>
<proteinExistence type="predicted"/>
<dbReference type="EMBL" id="CABFMQ020000097">
    <property type="protein sequence ID" value="VTZ51395.1"/>
    <property type="molecule type" value="Genomic_DNA"/>
</dbReference>